<protein>
    <recommendedName>
        <fullName evidence="7">Nicotinamide phosphoribosyltransferase</fullName>
        <ecNumber evidence="6">2.4.2.12</ecNumber>
    </recommendedName>
</protein>
<feature type="domain" description="Nicotinate/nicotinamide phosphoribosyltransferase" evidence="8">
    <location>
        <begin position="2"/>
        <end position="166"/>
    </location>
</feature>
<evidence type="ECO:0000313" key="9">
    <source>
        <dbReference type="EMBL" id="KKK74919.1"/>
    </source>
</evidence>
<feature type="non-terminal residue" evidence="9">
    <location>
        <position position="1"/>
    </location>
</feature>
<evidence type="ECO:0000256" key="5">
    <source>
        <dbReference type="ARBA" id="ARBA00035007"/>
    </source>
</evidence>
<keyword evidence="4" id="KW-0808">Transferase</keyword>
<accession>A0A0F9A8U0</accession>
<comment type="pathway">
    <text evidence="5">Cofactor biosynthesis; NAD(+) biosynthesis; nicotinamide D-ribonucleotide from 5-phospho-alpha-D-ribose 1-diphosphate and nicotinamide: step 1/1.</text>
</comment>
<gene>
    <name evidence="9" type="ORF">LCGC14_2878960</name>
</gene>
<dbReference type="SUPFAM" id="SSF51690">
    <property type="entry name" value="Nicotinate/Quinolinate PRTase C-terminal domain-like"/>
    <property type="match status" value="1"/>
</dbReference>
<dbReference type="GO" id="GO:0047280">
    <property type="term" value="F:nicotinamide phosphoribosyltransferase activity"/>
    <property type="evidence" value="ECO:0007669"/>
    <property type="project" value="UniProtKB-EC"/>
</dbReference>
<evidence type="ECO:0000259" key="8">
    <source>
        <dbReference type="Pfam" id="PF04095"/>
    </source>
</evidence>
<evidence type="ECO:0000256" key="4">
    <source>
        <dbReference type="ARBA" id="ARBA00022679"/>
    </source>
</evidence>
<dbReference type="PANTHER" id="PTHR43816:SF1">
    <property type="entry name" value="NICOTINAMIDE PHOSPHORIBOSYLTRANSFERASE"/>
    <property type="match status" value="1"/>
</dbReference>
<name>A0A0F9A8U0_9ZZZZ</name>
<comment type="caution">
    <text evidence="9">The sequence shown here is derived from an EMBL/GenBank/DDBJ whole genome shotgun (WGS) entry which is preliminary data.</text>
</comment>
<dbReference type="EC" id="2.4.2.12" evidence="6"/>
<dbReference type="InterPro" id="IPR016471">
    <property type="entry name" value="Nicotinamide_PRibTrfase"/>
</dbReference>
<evidence type="ECO:0000256" key="3">
    <source>
        <dbReference type="ARBA" id="ARBA00022676"/>
    </source>
</evidence>
<dbReference type="InterPro" id="IPR013785">
    <property type="entry name" value="Aldolase_TIM"/>
</dbReference>
<keyword evidence="3" id="KW-0328">Glycosyltransferase</keyword>
<dbReference type="InterPro" id="IPR036068">
    <property type="entry name" value="Nicotinate_pribotase-like_C"/>
</dbReference>
<comment type="similarity">
    <text evidence="1">Belongs to the NAPRTase family.</text>
</comment>
<dbReference type="Pfam" id="PF04095">
    <property type="entry name" value="NAPRTase"/>
    <property type="match status" value="1"/>
</dbReference>
<dbReference type="AlphaFoldDB" id="A0A0F9A8U0"/>
<evidence type="ECO:0000256" key="2">
    <source>
        <dbReference type="ARBA" id="ARBA00022642"/>
    </source>
</evidence>
<dbReference type="PANTHER" id="PTHR43816">
    <property type="entry name" value="NICOTINAMIDE PHOSPHORIBOSYLTRANSFERASE"/>
    <property type="match status" value="1"/>
</dbReference>
<sequence>SDTWDFWKVLTEYLPTLKAEILSRDGKLIVRPDSGDPVKIICGDTSLEVTRACIFKGAIEVLWDTFGGKVNETGFKELDPHIGLIYGEAITLERQEEILLRLMLKGFASTNVVFGIGSYTYQYVTRDTYGFAIKSTFGATLSRGDVPIFKNPATDSGLKKSAKGLLRVDKGVGGKLYVTEDVDWNDEIGGELQIIFRDGHAYNVQTLAEIRARIEAQL</sequence>
<evidence type="ECO:0000256" key="7">
    <source>
        <dbReference type="ARBA" id="ARBA00035036"/>
    </source>
</evidence>
<dbReference type="InterPro" id="IPR041525">
    <property type="entry name" value="N/Namide_PRibTrfase"/>
</dbReference>
<dbReference type="Gene3D" id="3.20.20.70">
    <property type="entry name" value="Aldolase class I"/>
    <property type="match status" value="1"/>
</dbReference>
<organism evidence="9">
    <name type="scientific">marine sediment metagenome</name>
    <dbReference type="NCBI Taxonomy" id="412755"/>
    <lineage>
        <taxon>unclassified sequences</taxon>
        <taxon>metagenomes</taxon>
        <taxon>ecological metagenomes</taxon>
    </lineage>
</organism>
<keyword evidence="2" id="KW-0662">Pyridine nucleotide biosynthesis</keyword>
<dbReference type="EMBL" id="LAZR01056094">
    <property type="protein sequence ID" value="KKK74919.1"/>
    <property type="molecule type" value="Genomic_DNA"/>
</dbReference>
<evidence type="ECO:0000256" key="1">
    <source>
        <dbReference type="ARBA" id="ARBA00010897"/>
    </source>
</evidence>
<proteinExistence type="inferred from homology"/>
<dbReference type="GO" id="GO:0009435">
    <property type="term" value="P:NAD+ biosynthetic process"/>
    <property type="evidence" value="ECO:0007669"/>
    <property type="project" value="InterPro"/>
</dbReference>
<evidence type="ECO:0000256" key="6">
    <source>
        <dbReference type="ARBA" id="ARBA00035024"/>
    </source>
</evidence>
<reference evidence="9" key="1">
    <citation type="journal article" date="2015" name="Nature">
        <title>Complex archaea that bridge the gap between prokaryotes and eukaryotes.</title>
        <authorList>
            <person name="Spang A."/>
            <person name="Saw J.H."/>
            <person name="Jorgensen S.L."/>
            <person name="Zaremba-Niedzwiedzka K."/>
            <person name="Martijn J."/>
            <person name="Lind A.E."/>
            <person name="van Eijk R."/>
            <person name="Schleper C."/>
            <person name="Guy L."/>
            <person name="Ettema T.J."/>
        </authorList>
    </citation>
    <scope>NUCLEOTIDE SEQUENCE</scope>
</reference>